<evidence type="ECO:0000313" key="3">
    <source>
        <dbReference type="Proteomes" id="UP000315471"/>
    </source>
</evidence>
<keyword evidence="3" id="KW-1185">Reference proteome</keyword>
<dbReference type="EMBL" id="SJPY01000002">
    <property type="protein sequence ID" value="TWU43757.1"/>
    <property type="molecule type" value="Genomic_DNA"/>
</dbReference>
<gene>
    <name evidence="2" type="ORF">Q31b_12870</name>
</gene>
<dbReference type="AlphaFoldDB" id="A0A5C6E745"/>
<evidence type="ECO:0000256" key="1">
    <source>
        <dbReference type="SAM" id="Phobius"/>
    </source>
</evidence>
<reference evidence="2 3" key="1">
    <citation type="submission" date="2019-02" db="EMBL/GenBank/DDBJ databases">
        <title>Deep-cultivation of Planctomycetes and their phenomic and genomic characterization uncovers novel biology.</title>
        <authorList>
            <person name="Wiegand S."/>
            <person name="Jogler M."/>
            <person name="Boedeker C."/>
            <person name="Pinto D."/>
            <person name="Vollmers J."/>
            <person name="Rivas-Marin E."/>
            <person name="Kohn T."/>
            <person name="Peeters S.H."/>
            <person name="Heuer A."/>
            <person name="Rast P."/>
            <person name="Oberbeckmann S."/>
            <person name="Bunk B."/>
            <person name="Jeske O."/>
            <person name="Meyerdierks A."/>
            <person name="Storesund J.E."/>
            <person name="Kallscheuer N."/>
            <person name="Luecker S."/>
            <person name="Lage O.M."/>
            <person name="Pohl T."/>
            <person name="Merkel B.J."/>
            <person name="Hornburger P."/>
            <person name="Mueller R.-W."/>
            <person name="Bruemmer F."/>
            <person name="Labrenz M."/>
            <person name="Spormann A.M."/>
            <person name="Op Den Camp H."/>
            <person name="Overmann J."/>
            <person name="Amann R."/>
            <person name="Jetten M.S.M."/>
            <person name="Mascher T."/>
            <person name="Medema M.H."/>
            <person name="Devos D.P."/>
            <person name="Kaster A.-K."/>
            <person name="Ovreas L."/>
            <person name="Rohde M."/>
            <person name="Galperin M.Y."/>
            <person name="Jogler C."/>
        </authorList>
    </citation>
    <scope>NUCLEOTIDE SEQUENCE [LARGE SCALE GENOMIC DNA]</scope>
    <source>
        <strain evidence="2 3">Q31b</strain>
    </source>
</reference>
<proteinExistence type="predicted"/>
<organism evidence="2 3">
    <name type="scientific">Novipirellula aureliae</name>
    <dbReference type="NCBI Taxonomy" id="2527966"/>
    <lineage>
        <taxon>Bacteria</taxon>
        <taxon>Pseudomonadati</taxon>
        <taxon>Planctomycetota</taxon>
        <taxon>Planctomycetia</taxon>
        <taxon>Pirellulales</taxon>
        <taxon>Pirellulaceae</taxon>
        <taxon>Novipirellula</taxon>
    </lineage>
</organism>
<feature type="transmembrane region" description="Helical" evidence="1">
    <location>
        <begin position="46"/>
        <end position="66"/>
    </location>
</feature>
<name>A0A5C6E745_9BACT</name>
<dbReference type="Proteomes" id="UP000315471">
    <property type="component" value="Unassembled WGS sequence"/>
</dbReference>
<keyword evidence="1" id="KW-0472">Membrane</keyword>
<keyword evidence="1" id="KW-1133">Transmembrane helix</keyword>
<protein>
    <recommendedName>
        <fullName evidence="4">Transmembrane protein</fullName>
    </recommendedName>
</protein>
<evidence type="ECO:0000313" key="2">
    <source>
        <dbReference type="EMBL" id="TWU43757.1"/>
    </source>
</evidence>
<comment type="caution">
    <text evidence="2">The sequence shown here is derived from an EMBL/GenBank/DDBJ whole genome shotgun (WGS) entry which is preliminary data.</text>
</comment>
<keyword evidence="1" id="KW-0812">Transmembrane</keyword>
<sequence>MSLQRPFSEDSSISKAVCSMSDRRSSCESSFVGSLPKRWRFVVRQLLLLFIVAIIACQSIPCGFEFSAKRGNHQSTIQSNLGMATTSAIEEAVTPGESLLDFTTPVLGGLVARVLDTRRLGIDQDATNRVNASRTRCATLQRMNVRLQI</sequence>
<accession>A0A5C6E745</accession>
<evidence type="ECO:0008006" key="4">
    <source>
        <dbReference type="Google" id="ProtNLM"/>
    </source>
</evidence>